<evidence type="ECO:0000313" key="7">
    <source>
        <dbReference type="Proteomes" id="UP001331761"/>
    </source>
</evidence>
<evidence type="ECO:0000256" key="2">
    <source>
        <dbReference type="ARBA" id="ARBA00008954"/>
    </source>
</evidence>
<evidence type="ECO:0000256" key="5">
    <source>
        <dbReference type="SAM" id="MobiDB-lite"/>
    </source>
</evidence>
<gene>
    <name evidence="6" type="ORF">GCK32_000677</name>
</gene>
<comment type="catalytic activity">
    <reaction evidence="4">
        <text>a 2-oxocarboxylate + L-ornithine = L-glutamate 5-semialdehyde + an L-alpha-amino acid</text>
        <dbReference type="Rhea" id="RHEA:13877"/>
        <dbReference type="ChEBI" id="CHEBI:35179"/>
        <dbReference type="ChEBI" id="CHEBI:46911"/>
        <dbReference type="ChEBI" id="CHEBI:58066"/>
        <dbReference type="ChEBI" id="CHEBI:59869"/>
        <dbReference type="EC" id="2.6.1.13"/>
    </reaction>
</comment>
<comment type="cofactor">
    <cofactor evidence="1 4">
        <name>pyridoxal 5'-phosphate</name>
        <dbReference type="ChEBI" id="CHEBI:597326"/>
    </cofactor>
</comment>
<keyword evidence="7" id="KW-1185">Reference proteome</keyword>
<dbReference type="GO" id="GO:0030170">
    <property type="term" value="F:pyridoxal phosphate binding"/>
    <property type="evidence" value="ECO:0007669"/>
    <property type="project" value="InterPro"/>
</dbReference>
<dbReference type="GO" id="GO:0010121">
    <property type="term" value="P:L-arginine catabolic process to proline via ornithine"/>
    <property type="evidence" value="ECO:0007669"/>
    <property type="project" value="TreeGrafter"/>
</dbReference>
<dbReference type="GO" id="GO:0004587">
    <property type="term" value="F:ornithine aminotransferase activity"/>
    <property type="evidence" value="ECO:0007669"/>
    <property type="project" value="UniProtKB-EC"/>
</dbReference>
<evidence type="ECO:0000256" key="1">
    <source>
        <dbReference type="ARBA" id="ARBA00001933"/>
    </source>
</evidence>
<comment type="caution">
    <text evidence="6">The sequence shown here is derived from an EMBL/GenBank/DDBJ whole genome shotgun (WGS) entry which is preliminary data.</text>
</comment>
<protein>
    <recommendedName>
        <fullName evidence="4">Ornithine aminotransferase</fullName>
        <ecNumber evidence="4">2.6.1.13</ecNumber>
    </recommendedName>
</protein>
<evidence type="ECO:0000256" key="4">
    <source>
        <dbReference type="RuleBase" id="RU365036"/>
    </source>
</evidence>
<dbReference type="PANTHER" id="PTHR11986:SF18">
    <property type="entry name" value="ORNITHINE AMINOTRANSFERASE, MITOCHONDRIAL"/>
    <property type="match status" value="1"/>
</dbReference>
<keyword evidence="4" id="KW-0808">Transferase</keyword>
<comment type="similarity">
    <text evidence="2 4">Belongs to the class-III pyridoxal-phosphate-dependent aminotransferase family.</text>
</comment>
<evidence type="ECO:0000313" key="6">
    <source>
        <dbReference type="EMBL" id="KAK5985250.1"/>
    </source>
</evidence>
<accession>A0AAN8G2Z1</accession>
<organism evidence="6 7">
    <name type="scientific">Trichostrongylus colubriformis</name>
    <name type="common">Black scour worm</name>
    <dbReference type="NCBI Taxonomy" id="6319"/>
    <lineage>
        <taxon>Eukaryota</taxon>
        <taxon>Metazoa</taxon>
        <taxon>Ecdysozoa</taxon>
        <taxon>Nematoda</taxon>
        <taxon>Chromadorea</taxon>
        <taxon>Rhabditida</taxon>
        <taxon>Rhabditina</taxon>
        <taxon>Rhabditomorpha</taxon>
        <taxon>Strongyloidea</taxon>
        <taxon>Trichostrongylidae</taxon>
        <taxon>Trichostrongylus</taxon>
    </lineage>
</organism>
<reference evidence="6 7" key="1">
    <citation type="submission" date="2019-10" db="EMBL/GenBank/DDBJ databases">
        <title>Assembly and Annotation for the nematode Trichostrongylus colubriformis.</title>
        <authorList>
            <person name="Martin J."/>
        </authorList>
    </citation>
    <scope>NUCLEOTIDE SEQUENCE [LARGE SCALE GENOMIC DNA]</scope>
    <source>
        <strain evidence="6">G859</strain>
        <tissue evidence="6">Whole worm</tissue>
    </source>
</reference>
<dbReference type="AlphaFoldDB" id="A0AAN8G2Z1"/>
<dbReference type="EC" id="2.6.1.13" evidence="4"/>
<keyword evidence="4" id="KW-0032">Aminotransferase</keyword>
<dbReference type="InterPro" id="IPR005814">
    <property type="entry name" value="Aminotrans_3"/>
</dbReference>
<proteinExistence type="inferred from homology"/>
<dbReference type="GO" id="GO:0005737">
    <property type="term" value="C:cytoplasm"/>
    <property type="evidence" value="ECO:0007669"/>
    <property type="project" value="TreeGrafter"/>
</dbReference>
<dbReference type="Pfam" id="PF00202">
    <property type="entry name" value="Aminotran_3"/>
    <property type="match status" value="1"/>
</dbReference>
<evidence type="ECO:0000256" key="3">
    <source>
        <dbReference type="ARBA" id="ARBA00022898"/>
    </source>
</evidence>
<feature type="region of interest" description="Disordered" evidence="5">
    <location>
        <begin position="84"/>
        <end position="105"/>
    </location>
</feature>
<dbReference type="PANTHER" id="PTHR11986">
    <property type="entry name" value="AMINOTRANSFERASE CLASS III"/>
    <property type="match status" value="1"/>
</dbReference>
<dbReference type="InterPro" id="IPR015424">
    <property type="entry name" value="PyrdxlP-dep_Trfase"/>
</dbReference>
<dbReference type="InterPro" id="IPR015422">
    <property type="entry name" value="PyrdxlP-dep_Trfase_small"/>
</dbReference>
<dbReference type="Gene3D" id="3.90.1150.10">
    <property type="entry name" value="Aspartate Aminotransferase, domain 1"/>
    <property type="match status" value="1"/>
</dbReference>
<dbReference type="EMBL" id="WIXE01001940">
    <property type="protein sequence ID" value="KAK5985250.1"/>
    <property type="molecule type" value="Genomic_DNA"/>
</dbReference>
<dbReference type="InterPro" id="IPR050103">
    <property type="entry name" value="Class-III_PLP-dep_AT"/>
</dbReference>
<comment type="pathway">
    <text evidence="4">Amino-acid biosynthesis; L-proline biosynthesis; L-glutamate 5-semialdehyde from L-ornithine: step 1/1.</text>
</comment>
<name>A0AAN8G2Z1_TRICO</name>
<dbReference type="GO" id="GO:0019544">
    <property type="term" value="P:L-arginine catabolic process to L-glutamate"/>
    <property type="evidence" value="ECO:0007669"/>
    <property type="project" value="TreeGrafter"/>
</dbReference>
<dbReference type="SUPFAM" id="SSF53383">
    <property type="entry name" value="PLP-dependent transferases"/>
    <property type="match status" value="1"/>
</dbReference>
<dbReference type="Proteomes" id="UP001331761">
    <property type="component" value="Unassembled WGS sequence"/>
</dbReference>
<keyword evidence="3 4" id="KW-0663">Pyridoxal phosphate</keyword>
<dbReference type="InterPro" id="IPR015421">
    <property type="entry name" value="PyrdxlP-dep_Trfase_major"/>
</dbReference>
<sequence length="105" mass="11477">MLNIKPGQHGSTYGGNPVACRAAIEALKVIDDEGLVENSAKMGDLFLCKLRTLPKEIVSTVRGRGLFIAIVISENRRSVRYHLQDASASRSGTKVDSPFREADVY</sequence>
<dbReference type="Gene3D" id="3.40.640.10">
    <property type="entry name" value="Type I PLP-dependent aspartate aminotransferase-like (Major domain)"/>
    <property type="match status" value="1"/>
</dbReference>
<dbReference type="GO" id="GO:0042802">
    <property type="term" value="F:identical protein binding"/>
    <property type="evidence" value="ECO:0007669"/>
    <property type="project" value="TreeGrafter"/>
</dbReference>